<dbReference type="Pfam" id="PF00107">
    <property type="entry name" value="ADH_zinc_N"/>
    <property type="match status" value="1"/>
</dbReference>
<proteinExistence type="predicted"/>
<organism evidence="2 3">
    <name type="scientific">Aspergillus sclerotioniger CBS 115572</name>
    <dbReference type="NCBI Taxonomy" id="1450535"/>
    <lineage>
        <taxon>Eukaryota</taxon>
        <taxon>Fungi</taxon>
        <taxon>Dikarya</taxon>
        <taxon>Ascomycota</taxon>
        <taxon>Pezizomycotina</taxon>
        <taxon>Eurotiomycetes</taxon>
        <taxon>Eurotiomycetidae</taxon>
        <taxon>Eurotiales</taxon>
        <taxon>Aspergillaceae</taxon>
        <taxon>Aspergillus</taxon>
        <taxon>Aspergillus subgen. Circumdati</taxon>
    </lineage>
</organism>
<dbReference type="CDD" id="cd08276">
    <property type="entry name" value="MDR7"/>
    <property type="match status" value="1"/>
</dbReference>
<dbReference type="GO" id="GO:0016491">
    <property type="term" value="F:oxidoreductase activity"/>
    <property type="evidence" value="ECO:0007669"/>
    <property type="project" value="InterPro"/>
</dbReference>
<dbReference type="InterPro" id="IPR011032">
    <property type="entry name" value="GroES-like_sf"/>
</dbReference>
<dbReference type="InterPro" id="IPR036291">
    <property type="entry name" value="NAD(P)-bd_dom_sf"/>
</dbReference>
<evidence type="ECO:0000313" key="2">
    <source>
        <dbReference type="EMBL" id="PWY83829.1"/>
    </source>
</evidence>
<dbReference type="PANTHER" id="PTHR45033">
    <property type="match status" value="1"/>
</dbReference>
<dbReference type="Gene3D" id="3.40.50.720">
    <property type="entry name" value="NAD(P)-binding Rossmann-like Domain"/>
    <property type="match status" value="1"/>
</dbReference>
<comment type="caution">
    <text evidence="2">The sequence shown here is derived from an EMBL/GenBank/DDBJ whole genome shotgun (WGS) entry which is preliminary data.</text>
</comment>
<evidence type="ECO:0000259" key="1">
    <source>
        <dbReference type="SMART" id="SM00829"/>
    </source>
</evidence>
<name>A0A317WC76_9EURO</name>
<dbReference type="SUPFAM" id="SSF50129">
    <property type="entry name" value="GroES-like"/>
    <property type="match status" value="1"/>
</dbReference>
<dbReference type="InterPro" id="IPR052711">
    <property type="entry name" value="Zinc_ADH-like"/>
</dbReference>
<dbReference type="Pfam" id="PF08240">
    <property type="entry name" value="ADH_N"/>
    <property type="match status" value="1"/>
</dbReference>
<dbReference type="RefSeq" id="XP_025466297.1">
    <property type="nucleotide sequence ID" value="XM_025610070.1"/>
</dbReference>
<protein>
    <submittedName>
        <fullName evidence="2">NAD(P)-binding protein</fullName>
    </submittedName>
</protein>
<dbReference type="Gene3D" id="3.90.180.10">
    <property type="entry name" value="Medium-chain alcohol dehydrogenases, catalytic domain"/>
    <property type="match status" value="1"/>
</dbReference>
<reference evidence="2 3" key="1">
    <citation type="submission" date="2016-12" db="EMBL/GenBank/DDBJ databases">
        <title>The genomes of Aspergillus section Nigri reveals drivers in fungal speciation.</title>
        <authorList>
            <consortium name="DOE Joint Genome Institute"/>
            <person name="Vesth T.C."/>
            <person name="Nybo J."/>
            <person name="Theobald S."/>
            <person name="Brandl J."/>
            <person name="Frisvad J.C."/>
            <person name="Nielsen K.F."/>
            <person name="Lyhne E.K."/>
            <person name="Kogle M.E."/>
            <person name="Kuo A."/>
            <person name="Riley R."/>
            <person name="Clum A."/>
            <person name="Nolan M."/>
            <person name="Lipzen A."/>
            <person name="Salamov A."/>
            <person name="Henrissat B."/>
            <person name="Wiebenga A."/>
            <person name="De Vries R.P."/>
            <person name="Grigoriev I.V."/>
            <person name="Mortensen U.H."/>
            <person name="Andersen M.R."/>
            <person name="Baker S.E."/>
        </authorList>
    </citation>
    <scope>NUCLEOTIDE SEQUENCE [LARGE SCALE GENOMIC DNA]</scope>
    <source>
        <strain evidence="2 3">CBS 115572</strain>
    </source>
</reference>
<dbReference type="OrthoDB" id="3509362at2759"/>
<dbReference type="Proteomes" id="UP000246702">
    <property type="component" value="Unassembled WGS sequence"/>
</dbReference>
<dbReference type="STRING" id="1450535.A0A317WC76"/>
<dbReference type="SUPFAM" id="SSF51735">
    <property type="entry name" value="NAD(P)-binding Rossmann-fold domains"/>
    <property type="match status" value="1"/>
</dbReference>
<dbReference type="InterPro" id="IPR020843">
    <property type="entry name" value="ER"/>
</dbReference>
<dbReference type="GeneID" id="37112213"/>
<dbReference type="EMBL" id="MSFK01000018">
    <property type="protein sequence ID" value="PWY83829.1"/>
    <property type="molecule type" value="Genomic_DNA"/>
</dbReference>
<sequence length="346" mass="37554">MSIPQTYRAFRRSADGSSLELVQEELPSLLHPEQVLIRIHAVSLNYRDIAMMTGNYAAVKDKGIPASDCAAEVIAMGSNVLTFNVGDRVAPIFDLSNVTGTEEEAAMRLGGDVDGVLREFAVFDQRELVRLPDHLSWEEAACITCAGTTAWTALNMPRTNGTALLQGTGGVSMFAILICLAAGIHPIIMSSSDDKLSIVCSLGKAGAVDTINYRIHPQWDQEVLRLTNGRGVDVVIENVGQTTLSRSLSSLAKRGTVSLVGFLGGHSVDQYPNTMTPLLAKQATMRGHIVGSKIDQQNLCDFLTEKNIRLDPIIDKTSFSFEESQAAFDYLYAAKHMGKIVIKISH</sequence>
<accession>A0A317WC76</accession>
<gene>
    <name evidence="2" type="ORF">BO94DRAFT_519434</name>
</gene>
<dbReference type="InterPro" id="IPR013149">
    <property type="entry name" value="ADH-like_C"/>
</dbReference>
<dbReference type="PANTHER" id="PTHR45033:SF1">
    <property type="entry name" value="OXIDOREDUCTASE (EUROFUNG)"/>
    <property type="match status" value="1"/>
</dbReference>
<evidence type="ECO:0000313" key="3">
    <source>
        <dbReference type="Proteomes" id="UP000246702"/>
    </source>
</evidence>
<dbReference type="AlphaFoldDB" id="A0A317WC76"/>
<feature type="domain" description="Enoyl reductase (ER)" evidence="1">
    <location>
        <begin position="16"/>
        <end position="342"/>
    </location>
</feature>
<keyword evidence="3" id="KW-1185">Reference proteome</keyword>
<dbReference type="InterPro" id="IPR013154">
    <property type="entry name" value="ADH-like_N"/>
</dbReference>
<dbReference type="SMART" id="SM00829">
    <property type="entry name" value="PKS_ER"/>
    <property type="match status" value="1"/>
</dbReference>